<dbReference type="KEGG" id="gbr:Gbro_3435"/>
<gene>
    <name evidence="2" type="ordered locus">Gbro_3435</name>
</gene>
<keyword evidence="3" id="KW-1185">Reference proteome</keyword>
<protein>
    <submittedName>
        <fullName evidence="2">DNA binding domain protein, excisionase family</fullName>
    </submittedName>
</protein>
<dbReference type="NCBIfam" id="TIGR01764">
    <property type="entry name" value="excise"/>
    <property type="match status" value="1"/>
</dbReference>
<dbReference type="eggNOG" id="ENOG5032NC7">
    <property type="taxonomic scope" value="Bacteria"/>
</dbReference>
<name>D0LE38_GORB4</name>
<reference evidence="3" key="1">
    <citation type="submission" date="2009-10" db="EMBL/GenBank/DDBJ databases">
        <title>The complete chromosome of Gordonia bronchialis DSM 43247.</title>
        <authorList>
            <consortium name="US DOE Joint Genome Institute (JGI-PGF)"/>
            <person name="Lucas S."/>
            <person name="Copeland A."/>
            <person name="Lapidus A."/>
            <person name="Glavina del Rio T."/>
            <person name="Dalin E."/>
            <person name="Tice H."/>
            <person name="Bruce D."/>
            <person name="Goodwin L."/>
            <person name="Pitluck S."/>
            <person name="Kyrpides N."/>
            <person name="Mavromatis K."/>
            <person name="Ivanova N."/>
            <person name="Ovchinnikova G."/>
            <person name="Saunders E."/>
            <person name="Brettin T."/>
            <person name="Detter J.C."/>
            <person name="Han C."/>
            <person name="Larimer F."/>
            <person name="Land M."/>
            <person name="Hauser L."/>
            <person name="Markowitz V."/>
            <person name="Cheng J.-F."/>
            <person name="Hugenholtz P."/>
            <person name="Woyke T."/>
            <person name="Wu D."/>
            <person name="Jando M."/>
            <person name="Schneider S."/>
            <person name="Goeker M."/>
            <person name="Klenk H.-P."/>
            <person name="Eisen J.A."/>
        </authorList>
    </citation>
    <scope>NUCLEOTIDE SEQUENCE [LARGE SCALE GENOMIC DNA]</scope>
    <source>
        <strain evidence="3">ATCC 25592 / DSM 43247 / BCRC 13721 / JCM 3198 / KCTC 3076 / NBRC 16047 / NCTC 10667</strain>
    </source>
</reference>
<dbReference type="HOGENOM" id="CLU_178607_2_0_11"/>
<sequence length="75" mass="8035">MYMTAHGEQISTATIDELRSGPPTLSVGQAAAYLGVSRAYGYEMAREGRLPVIKLGSRRVRVPTAALIKMLGAEV</sequence>
<dbReference type="STRING" id="526226.Gbro_3435"/>
<accession>D0LE38</accession>
<evidence type="ECO:0000313" key="3">
    <source>
        <dbReference type="Proteomes" id="UP000001219"/>
    </source>
</evidence>
<dbReference type="Proteomes" id="UP000001219">
    <property type="component" value="Chromosome"/>
</dbReference>
<proteinExistence type="predicted"/>
<dbReference type="GO" id="GO:0003677">
    <property type="term" value="F:DNA binding"/>
    <property type="evidence" value="ECO:0007669"/>
    <property type="project" value="InterPro"/>
</dbReference>
<reference evidence="2 3" key="2">
    <citation type="journal article" date="2010" name="Stand. Genomic Sci.">
        <title>Complete genome sequence of Gordonia bronchialis type strain (3410).</title>
        <authorList>
            <person name="Ivanova N."/>
            <person name="Sikorski J."/>
            <person name="Jando M."/>
            <person name="Lapidus A."/>
            <person name="Nolan M."/>
            <person name="Lucas S."/>
            <person name="Del Rio T.G."/>
            <person name="Tice H."/>
            <person name="Copeland A."/>
            <person name="Cheng J.F."/>
            <person name="Chen F."/>
            <person name="Bruce D."/>
            <person name="Goodwin L."/>
            <person name="Pitluck S."/>
            <person name="Mavromatis K."/>
            <person name="Ovchinnikova G."/>
            <person name="Pati A."/>
            <person name="Chen A."/>
            <person name="Palaniappan K."/>
            <person name="Land M."/>
            <person name="Hauser L."/>
            <person name="Chang Y.J."/>
            <person name="Jeffries C.D."/>
            <person name="Chain P."/>
            <person name="Saunders E."/>
            <person name="Han C."/>
            <person name="Detter J.C."/>
            <person name="Brettin T."/>
            <person name="Rohde M."/>
            <person name="Goker M."/>
            <person name="Bristow J."/>
            <person name="Eisen J.A."/>
            <person name="Markowitz V."/>
            <person name="Hugenholtz P."/>
            <person name="Klenk H.P."/>
            <person name="Kyrpides N.C."/>
        </authorList>
    </citation>
    <scope>NUCLEOTIDE SEQUENCE [LARGE SCALE GENOMIC DNA]</scope>
    <source>
        <strain evidence="3">ATCC 25592 / DSM 43247 / BCRC 13721 / JCM 3198 / KCTC 3076 / NBRC 16047 / NCTC 10667</strain>
    </source>
</reference>
<dbReference type="Pfam" id="PF12728">
    <property type="entry name" value="HTH_17"/>
    <property type="match status" value="1"/>
</dbReference>
<evidence type="ECO:0000313" key="2">
    <source>
        <dbReference type="EMBL" id="ACY22630.1"/>
    </source>
</evidence>
<feature type="domain" description="Helix-turn-helix" evidence="1">
    <location>
        <begin position="25"/>
        <end position="71"/>
    </location>
</feature>
<dbReference type="EMBL" id="CP001802">
    <property type="protein sequence ID" value="ACY22630.1"/>
    <property type="molecule type" value="Genomic_DNA"/>
</dbReference>
<dbReference type="AlphaFoldDB" id="D0LE38"/>
<dbReference type="InterPro" id="IPR010093">
    <property type="entry name" value="SinI_DNA-bd"/>
</dbReference>
<dbReference type="InterPro" id="IPR041657">
    <property type="entry name" value="HTH_17"/>
</dbReference>
<evidence type="ECO:0000259" key="1">
    <source>
        <dbReference type="Pfam" id="PF12728"/>
    </source>
</evidence>
<organism evidence="2 3">
    <name type="scientific">Gordonia bronchialis (strain ATCC 25592 / DSM 43247 / BCRC 13721 / JCM 3198 / KCTC 3076 / NBRC 16047 / NCTC 10667)</name>
    <name type="common">Rhodococcus bronchialis</name>
    <dbReference type="NCBI Taxonomy" id="526226"/>
    <lineage>
        <taxon>Bacteria</taxon>
        <taxon>Bacillati</taxon>
        <taxon>Actinomycetota</taxon>
        <taxon>Actinomycetes</taxon>
        <taxon>Mycobacteriales</taxon>
        <taxon>Gordoniaceae</taxon>
        <taxon>Gordonia</taxon>
    </lineage>
</organism>